<dbReference type="HOGENOM" id="CLU_3367270_0_0_6"/>
<organism evidence="1 2">
    <name type="scientific">Shewanella piezotolerans (strain WP3 / JCM 13877)</name>
    <dbReference type="NCBI Taxonomy" id="225849"/>
    <lineage>
        <taxon>Bacteria</taxon>
        <taxon>Pseudomonadati</taxon>
        <taxon>Pseudomonadota</taxon>
        <taxon>Gammaproteobacteria</taxon>
        <taxon>Alteromonadales</taxon>
        <taxon>Shewanellaceae</taxon>
        <taxon>Shewanella</taxon>
    </lineage>
</organism>
<accession>B8CH47</accession>
<dbReference type="EMBL" id="CP000472">
    <property type="protein sequence ID" value="ACJ27040.1"/>
    <property type="molecule type" value="Genomic_DNA"/>
</dbReference>
<protein>
    <submittedName>
        <fullName evidence="1">Uncharacterized protein</fullName>
    </submittedName>
</protein>
<proteinExistence type="predicted"/>
<evidence type="ECO:0000313" key="1">
    <source>
        <dbReference type="EMBL" id="ACJ27040.1"/>
    </source>
</evidence>
<dbReference type="Proteomes" id="UP000000753">
    <property type="component" value="Chromosome"/>
</dbReference>
<reference evidence="1 2" key="1">
    <citation type="journal article" date="2008" name="PLoS ONE">
        <title>Environmental adaptation: genomic analysis of the piezotolerant and psychrotolerant deep-sea iron reducing bacterium Shewanella piezotolerans WP3.</title>
        <authorList>
            <person name="Wang F."/>
            <person name="Wang J."/>
            <person name="Jian H."/>
            <person name="Zhang B."/>
            <person name="Li S."/>
            <person name="Wang F."/>
            <person name="Zeng X."/>
            <person name="Gao L."/>
            <person name="Bartlett D.H."/>
            <person name="Yu J."/>
            <person name="Hu S."/>
            <person name="Xiao X."/>
        </authorList>
    </citation>
    <scope>NUCLEOTIDE SEQUENCE [LARGE SCALE GENOMIC DNA]</scope>
    <source>
        <strain evidence="2">WP3 / JCM 13877</strain>
    </source>
</reference>
<evidence type="ECO:0000313" key="2">
    <source>
        <dbReference type="Proteomes" id="UP000000753"/>
    </source>
</evidence>
<sequence>MIIEEKGTVEVPFLINLVGAILPVSNGSRRLPESR</sequence>
<name>B8CH47_SHEPW</name>
<keyword evidence="2" id="KW-1185">Reference proteome</keyword>
<dbReference type="KEGG" id="swp:swp_0197"/>
<dbReference type="AlphaFoldDB" id="B8CH47"/>
<gene>
    <name evidence="1" type="ordered locus">swp_0197</name>
</gene>